<feature type="repeat" description="PPR" evidence="3">
    <location>
        <begin position="1114"/>
        <end position="1148"/>
    </location>
</feature>
<dbReference type="Proteomes" id="UP000236161">
    <property type="component" value="Unassembled WGS sequence"/>
</dbReference>
<dbReference type="Gene3D" id="1.25.40.10">
    <property type="entry name" value="Tetratricopeptide repeat domain"/>
    <property type="match status" value="7"/>
</dbReference>
<dbReference type="EC" id="2.1.1.204" evidence="4"/>
<dbReference type="NCBIfam" id="TIGR00756">
    <property type="entry name" value="PPR"/>
    <property type="match status" value="8"/>
</dbReference>
<feature type="repeat" description="PPR" evidence="3">
    <location>
        <begin position="904"/>
        <end position="938"/>
    </location>
</feature>
<dbReference type="OrthoDB" id="773543at2759"/>
<feature type="repeat" description="PPR" evidence="3">
    <location>
        <begin position="764"/>
        <end position="798"/>
    </location>
</feature>
<gene>
    <name evidence="4" type="ORF">AXF42_Ash004657</name>
</gene>
<dbReference type="Pfam" id="PF13812">
    <property type="entry name" value="PPR_3"/>
    <property type="match status" value="1"/>
</dbReference>
<accession>A0A2I0BH99</accession>
<protein>
    <submittedName>
        <fullName evidence="4">Pentatricopeptide repeat-containing protein</fullName>
        <ecNumber evidence="4">2.1.1.204</ecNumber>
    </submittedName>
</protein>
<feature type="repeat" description="PPR" evidence="3">
    <location>
        <begin position="1009"/>
        <end position="1043"/>
    </location>
</feature>
<keyword evidence="4" id="KW-0808">Transferase</keyword>
<evidence type="ECO:0000256" key="2">
    <source>
        <dbReference type="ARBA" id="ARBA00022737"/>
    </source>
</evidence>
<dbReference type="STRING" id="1088818.A0A2I0BH99"/>
<feature type="repeat" description="PPR" evidence="3">
    <location>
        <begin position="406"/>
        <end position="440"/>
    </location>
</feature>
<dbReference type="PANTHER" id="PTHR46128:SF145">
    <property type="entry name" value="PENTACOTRIPEPTIDE-REPEAT REGION OF PRORP DOMAIN-CONTAINING PROTEIN"/>
    <property type="match status" value="1"/>
</dbReference>
<dbReference type="GO" id="GO:0008168">
    <property type="term" value="F:methyltransferase activity"/>
    <property type="evidence" value="ECO:0007669"/>
    <property type="project" value="UniProtKB-KW"/>
</dbReference>
<dbReference type="SUPFAM" id="SSF81901">
    <property type="entry name" value="HCP-like"/>
    <property type="match status" value="1"/>
</dbReference>
<evidence type="ECO:0000313" key="4">
    <source>
        <dbReference type="EMBL" id="PKA67165.1"/>
    </source>
</evidence>
<organism evidence="4 5">
    <name type="scientific">Apostasia shenzhenica</name>
    <dbReference type="NCBI Taxonomy" id="1088818"/>
    <lineage>
        <taxon>Eukaryota</taxon>
        <taxon>Viridiplantae</taxon>
        <taxon>Streptophyta</taxon>
        <taxon>Embryophyta</taxon>
        <taxon>Tracheophyta</taxon>
        <taxon>Spermatophyta</taxon>
        <taxon>Magnoliopsida</taxon>
        <taxon>Liliopsida</taxon>
        <taxon>Asparagales</taxon>
        <taxon>Orchidaceae</taxon>
        <taxon>Apostasioideae</taxon>
        <taxon>Apostasia</taxon>
    </lineage>
</organism>
<proteinExistence type="inferred from homology"/>
<dbReference type="PROSITE" id="PS51375">
    <property type="entry name" value="PPR"/>
    <property type="match status" value="8"/>
</dbReference>
<dbReference type="InterPro" id="IPR011990">
    <property type="entry name" value="TPR-like_helical_dom_sf"/>
</dbReference>
<keyword evidence="4" id="KW-0489">Methyltransferase</keyword>
<evidence type="ECO:0000256" key="3">
    <source>
        <dbReference type="PROSITE-ProRule" id="PRU00708"/>
    </source>
</evidence>
<feature type="repeat" description="PPR" evidence="3">
    <location>
        <begin position="1044"/>
        <end position="1078"/>
    </location>
</feature>
<dbReference type="EMBL" id="KZ451883">
    <property type="protein sequence ID" value="PKA67165.1"/>
    <property type="molecule type" value="Genomic_DNA"/>
</dbReference>
<dbReference type="GO" id="GO:0032259">
    <property type="term" value="P:methylation"/>
    <property type="evidence" value="ECO:0007669"/>
    <property type="project" value="UniProtKB-KW"/>
</dbReference>
<name>A0A2I0BH99_9ASPA</name>
<evidence type="ECO:0000313" key="5">
    <source>
        <dbReference type="Proteomes" id="UP000236161"/>
    </source>
</evidence>
<comment type="similarity">
    <text evidence="1">Belongs to the PPR family. P subfamily.</text>
</comment>
<feature type="repeat" description="PPR" evidence="3">
    <location>
        <begin position="371"/>
        <end position="405"/>
    </location>
</feature>
<feature type="repeat" description="PPR" evidence="3">
    <location>
        <begin position="1079"/>
        <end position="1113"/>
    </location>
</feature>
<keyword evidence="2" id="KW-0677">Repeat</keyword>
<evidence type="ECO:0000256" key="1">
    <source>
        <dbReference type="ARBA" id="ARBA00007626"/>
    </source>
</evidence>
<dbReference type="PANTHER" id="PTHR46128">
    <property type="entry name" value="MITOCHONDRIAL GROUP I INTRON SPLICING FACTOR CCM1"/>
    <property type="match status" value="1"/>
</dbReference>
<dbReference type="AlphaFoldDB" id="A0A2I0BH99"/>
<keyword evidence="5" id="KW-1185">Reference proteome</keyword>
<dbReference type="InterPro" id="IPR050872">
    <property type="entry name" value="PPR_P_subfamily"/>
</dbReference>
<sequence>MSFFFLSSFSHYVRHLPCIRYRSMQLQVLIDRLPFSSNSVGMSVISRCSSVTLPENFSSVQEILKKYGDLCPAVTRHFWRVSSLRPIDFLVILQGFEAGTDLKRVVGFLWVFFNWACKQNRDFQHLPKSYELMITMLIQCQMFSDAESFLLSSEAGDFFSNPGEKFSEIIRGYAEASRLKDAVSLYDHATHQGFILLGSCYQALLKHLIEMEEAETAVRVYMDMMKFELRLCAEGFYLDFVVGYLCKKGKTLDALNILRQVRNAGFEASSTAFNAIVKGYSLKKDFEDVLSFLKEWNYVPPCFLCNNIVSSICKSFGGQYAWLFVEELEALGFEPDGVTFEILIIHSCKERKMRDAFIYLSESFSHQIKLKVNAYNALIGGIMKEGMSKSAKSISDEMVERGILMDLSTCKTLLAGYCKHRMFDEMHQLLAEMVNSGLISLCSGVDPTSKAFSLLGLDHIGIKVKRDNDANFSKAEYFDSLGNGLYLETDNDKYEEILEQILDKAMNPDFDSLLMEEIQKGNPDAVLRLKGEIAQWNHHLVPLACSELLKFLCNSPLYVQDVVSFLDENSQLCDQLDNGTMNFVVQYVCKNGMVIRAMLILDSLHKRRYSTDDATYEAVITGFCKKNNPHGIQEFFKLFEGITYLSSPSGIQTILSCLCRSGMVKEMFLFFDNTIDKHPNLLSSFFTTIVNELSFRKLTSIAVVFIEEICKRFLVADHAILLDLFSTTCLKPYEILLHFLVRSGRIEEASLLKQFVLSKKINHANSIYSILMNEFCMMGWMKEASFLLEEMLFNRVFPDCNALNLLIHGFSLQRNLKKALEIMGFMFRNHVNLSICGYRSLVCLLCLHKRLNCALKLQKLVVMESESKSLIINNILICSLFRTNNILSVDNLLDDMQEKNLAPDSNTYNFLVHGYYKCGNVLKAVEVFYEMIHKGMRPNNRSLRTIICYFCSHGDLSKAIELSNMIVSFGWNHGSCVQSSLAMKLISCGKVFEAQQLLSRIEEKGLISECINYDLLIREFCKKGEVKKAVHLLNLMLQKSNLPSGTSYNSVIHGLCLHKSFDEALDFLEEMLHKGLEPNINYVGTLIYGLTDSSRTDEARRILHSMLQLGIVPTHGMYNYVIRGCYAESNMEMASEILNEMQQAGYSPNFETHWSLISNLSRSTRKDENDSKGFLSSLLSGNGPLMKNVKIEGVF</sequence>
<reference evidence="4 5" key="1">
    <citation type="journal article" date="2017" name="Nature">
        <title>The Apostasia genome and the evolution of orchids.</title>
        <authorList>
            <person name="Zhang G.Q."/>
            <person name="Liu K.W."/>
            <person name="Li Z."/>
            <person name="Lohaus R."/>
            <person name="Hsiao Y.Y."/>
            <person name="Niu S.C."/>
            <person name="Wang J.Y."/>
            <person name="Lin Y.C."/>
            <person name="Xu Q."/>
            <person name="Chen L.J."/>
            <person name="Yoshida K."/>
            <person name="Fujiwara S."/>
            <person name="Wang Z.W."/>
            <person name="Zhang Y.Q."/>
            <person name="Mitsuda N."/>
            <person name="Wang M."/>
            <person name="Liu G.H."/>
            <person name="Pecoraro L."/>
            <person name="Huang H.X."/>
            <person name="Xiao X.J."/>
            <person name="Lin M."/>
            <person name="Wu X.Y."/>
            <person name="Wu W.L."/>
            <person name="Chen Y.Y."/>
            <person name="Chang S.B."/>
            <person name="Sakamoto S."/>
            <person name="Ohme-Takagi M."/>
            <person name="Yagi M."/>
            <person name="Zeng S.J."/>
            <person name="Shen C.Y."/>
            <person name="Yeh C.M."/>
            <person name="Luo Y.B."/>
            <person name="Tsai W.C."/>
            <person name="Van de Peer Y."/>
            <person name="Liu Z.J."/>
        </authorList>
    </citation>
    <scope>NUCLEOTIDE SEQUENCE [LARGE SCALE GENOMIC DNA]</scope>
    <source>
        <strain evidence="5">cv. Shenzhen</strain>
        <tissue evidence="4">Stem</tissue>
    </source>
</reference>
<dbReference type="Pfam" id="PF13041">
    <property type="entry name" value="PPR_2"/>
    <property type="match status" value="4"/>
</dbReference>
<dbReference type="InterPro" id="IPR002885">
    <property type="entry name" value="PPR_rpt"/>
</dbReference>